<dbReference type="InterPro" id="IPR004101">
    <property type="entry name" value="Mur_ligase_C"/>
</dbReference>
<dbReference type="Pfam" id="PF02875">
    <property type="entry name" value="Mur_ligase_C"/>
    <property type="match status" value="1"/>
</dbReference>
<dbReference type="InterPro" id="IPR001645">
    <property type="entry name" value="Folylpolyglutamate_synth"/>
</dbReference>
<evidence type="ECO:0000313" key="21">
    <source>
        <dbReference type="EMBL" id="MBW0144623.1"/>
    </source>
</evidence>
<comment type="catalytic activity">
    <reaction evidence="16">
        <text>10-formyltetrahydrofolyl-(gamma-L-Glu)(n) + L-glutamate + ATP = 10-formyltetrahydrofolyl-(gamma-L-Glu)(n+1) + ADP + phosphate + H(+)</text>
        <dbReference type="Rhea" id="RHEA:51904"/>
        <dbReference type="Rhea" id="RHEA-COMP:13088"/>
        <dbReference type="Rhea" id="RHEA-COMP:14300"/>
        <dbReference type="ChEBI" id="CHEBI:15378"/>
        <dbReference type="ChEBI" id="CHEBI:29985"/>
        <dbReference type="ChEBI" id="CHEBI:30616"/>
        <dbReference type="ChEBI" id="CHEBI:43474"/>
        <dbReference type="ChEBI" id="CHEBI:134413"/>
        <dbReference type="ChEBI" id="CHEBI:456216"/>
        <dbReference type="EC" id="6.3.2.17"/>
    </reaction>
</comment>
<gene>
    <name evidence="21" type="ORF">KTQ36_04860</name>
</gene>
<dbReference type="PANTHER" id="PTHR11136:SF0">
    <property type="entry name" value="DIHYDROFOLATE SYNTHETASE-RELATED"/>
    <property type="match status" value="1"/>
</dbReference>
<evidence type="ECO:0000256" key="5">
    <source>
        <dbReference type="ARBA" id="ARBA00013023"/>
    </source>
</evidence>
<comment type="caution">
    <text evidence="21">The sequence shown here is derived from an EMBL/GenBank/DDBJ whole genome shotgun (WGS) entry which is preliminary data.</text>
</comment>
<comment type="catalytic activity">
    <reaction evidence="18">
        <text>7,8-dihydropteroate + L-glutamate + ATP = 7,8-dihydrofolate + ADP + phosphate + H(+)</text>
        <dbReference type="Rhea" id="RHEA:23584"/>
        <dbReference type="ChEBI" id="CHEBI:15378"/>
        <dbReference type="ChEBI" id="CHEBI:17839"/>
        <dbReference type="ChEBI" id="CHEBI:29985"/>
        <dbReference type="ChEBI" id="CHEBI:30616"/>
        <dbReference type="ChEBI" id="CHEBI:43474"/>
        <dbReference type="ChEBI" id="CHEBI:57451"/>
        <dbReference type="ChEBI" id="CHEBI:456216"/>
        <dbReference type="EC" id="6.3.2.12"/>
    </reaction>
</comment>
<evidence type="ECO:0000256" key="14">
    <source>
        <dbReference type="ARBA" id="ARBA00032510"/>
    </source>
</evidence>
<name>A0ABS6V6C2_9SPHN</name>
<evidence type="ECO:0000256" key="3">
    <source>
        <dbReference type="ARBA" id="ARBA00005150"/>
    </source>
</evidence>
<keyword evidence="11" id="KW-0289">Folate biosynthesis</keyword>
<evidence type="ECO:0000256" key="6">
    <source>
        <dbReference type="ARBA" id="ARBA00013025"/>
    </source>
</evidence>
<comment type="pathway">
    <text evidence="3">Cofactor biosynthesis; tetrahydrofolylpolyglutamate biosynthesis.</text>
</comment>
<evidence type="ECO:0000256" key="7">
    <source>
        <dbReference type="ARBA" id="ARBA00019357"/>
    </source>
</evidence>
<dbReference type="EMBL" id="JAHVAH010000001">
    <property type="protein sequence ID" value="MBW0144623.1"/>
    <property type="molecule type" value="Genomic_DNA"/>
</dbReference>
<evidence type="ECO:0000256" key="8">
    <source>
        <dbReference type="ARBA" id="ARBA00022598"/>
    </source>
</evidence>
<comment type="pathway">
    <text evidence="2">Cofactor biosynthesis; tetrahydrofolate biosynthesis; 7,8-dihydrofolate from 2-amino-4-hydroxy-6-hydroxymethyl-7,8-dihydropteridine diphosphate and 4-aminobenzoate: step 2/2.</text>
</comment>
<dbReference type="PROSITE" id="PS01012">
    <property type="entry name" value="FOLYLPOLYGLU_SYNT_2"/>
    <property type="match status" value="1"/>
</dbReference>
<keyword evidence="9 19" id="KW-0547">Nucleotide-binding</keyword>
<sequence>MGGDVLGLDRVSELCARLGNPQDRLPPVFHVAGTNGKGSTIAFLRAALEAGGSKVHVFTSPHLVRFNERIRLAGKLIDDDALATLLEEVIDAADGMKVSFFEATTAAAFLAFSRTPADACLVEVGLGGRLDATNIVSPVVTGIAALGMDHMHFLGDNLAAIAGEKAGIAKPGVPMVTMRHPAEVDATIVAHATETATPLVRKGCDWWVEENGDGLRYRDRKGELDLPSPALPGRHQAANLGLATAMLRHQDAVSAYDIAAGARAARWPARMQRLKDGPLTQGIDAPIILDGAHNPEAASALAQSIDGPIVLLAGILKNRDYPAMFEAFRGKVTRFAGLPVPGHDDHDTKDLCAAANEILGLPGSYPTGRVEQALDWLRDKPPAPGETVLVMGSLYLAGEILWLNEELPD</sequence>
<dbReference type="EC" id="6.3.2.12" evidence="5"/>
<proteinExistence type="inferred from homology"/>
<evidence type="ECO:0000256" key="9">
    <source>
        <dbReference type="ARBA" id="ARBA00022741"/>
    </source>
</evidence>
<reference evidence="21 22" key="1">
    <citation type="submission" date="2021-07" db="EMBL/GenBank/DDBJ databases">
        <title>The draft genome sequence of Sphingomicrobium sp. B8.</title>
        <authorList>
            <person name="Mu L."/>
        </authorList>
    </citation>
    <scope>NUCLEOTIDE SEQUENCE [LARGE SCALE GENOMIC DNA]</scope>
    <source>
        <strain evidence="21 22">B8</strain>
    </source>
</reference>
<dbReference type="PANTHER" id="PTHR11136">
    <property type="entry name" value="FOLYLPOLYGLUTAMATE SYNTHASE-RELATED"/>
    <property type="match status" value="1"/>
</dbReference>
<evidence type="ECO:0000256" key="4">
    <source>
        <dbReference type="ARBA" id="ARBA00008276"/>
    </source>
</evidence>
<protein>
    <recommendedName>
        <fullName evidence="7">Dihydrofolate synthase/folylpolyglutamate synthase</fullName>
        <ecNumber evidence="5">6.3.2.12</ecNumber>
        <ecNumber evidence="6">6.3.2.17</ecNumber>
    </recommendedName>
    <alternativeName>
        <fullName evidence="14">Folylpoly-gamma-glutamate synthetase-dihydrofolate synthetase</fullName>
    </alternativeName>
    <alternativeName>
        <fullName evidence="12">Folylpolyglutamate synthetase</fullName>
    </alternativeName>
    <alternativeName>
        <fullName evidence="13">Tetrahydrofolylpolyglutamate synthase</fullName>
    </alternativeName>
</protein>
<feature type="domain" description="Mur ligase C-terminal" evidence="20">
    <location>
        <begin position="284"/>
        <end position="393"/>
    </location>
</feature>
<comment type="function">
    <text evidence="1">Functions in two distinct reactions of the de novo folate biosynthetic pathway. Catalyzes the addition of a glutamate residue to dihydropteroate (7,8-dihydropteroate or H2Pte) to form dihydrofolate (7,8-dihydrofolate monoglutamate or H2Pte-Glu). Also catalyzes successive additions of L-glutamate to tetrahydrofolate or 10-formyltetrahydrofolate or 5,10-methylenetetrahydrofolate, leading to folylpolyglutamate derivatives.</text>
</comment>
<keyword evidence="10 19" id="KW-0067">ATP-binding</keyword>
<evidence type="ECO:0000256" key="17">
    <source>
        <dbReference type="ARBA" id="ARBA00049035"/>
    </source>
</evidence>
<organism evidence="21 22">
    <name type="scientific">Sphingomicrobium clamense</name>
    <dbReference type="NCBI Taxonomy" id="2851013"/>
    <lineage>
        <taxon>Bacteria</taxon>
        <taxon>Pseudomonadati</taxon>
        <taxon>Pseudomonadota</taxon>
        <taxon>Alphaproteobacteria</taxon>
        <taxon>Sphingomonadales</taxon>
        <taxon>Sphingomonadaceae</taxon>
        <taxon>Sphingomicrobium</taxon>
    </lineage>
</organism>
<evidence type="ECO:0000256" key="1">
    <source>
        <dbReference type="ARBA" id="ARBA00002714"/>
    </source>
</evidence>
<dbReference type="Proteomes" id="UP000698028">
    <property type="component" value="Unassembled WGS sequence"/>
</dbReference>
<dbReference type="NCBIfam" id="TIGR01499">
    <property type="entry name" value="folC"/>
    <property type="match status" value="1"/>
</dbReference>
<evidence type="ECO:0000313" key="22">
    <source>
        <dbReference type="Proteomes" id="UP000698028"/>
    </source>
</evidence>
<dbReference type="EC" id="6.3.2.17" evidence="6"/>
<evidence type="ECO:0000256" key="11">
    <source>
        <dbReference type="ARBA" id="ARBA00022909"/>
    </source>
</evidence>
<evidence type="ECO:0000256" key="10">
    <source>
        <dbReference type="ARBA" id="ARBA00022840"/>
    </source>
</evidence>
<accession>A0ABS6V6C2</accession>
<comment type="similarity">
    <text evidence="4 19">Belongs to the folylpolyglutamate synthase family.</text>
</comment>
<comment type="catalytic activity">
    <reaction evidence="17">
        <text>(6R)-5,10-methylenetetrahydrofolyl-(gamma-L-Glu)(n) + L-glutamate + ATP = (6R)-5,10-methylenetetrahydrofolyl-(gamma-L-Glu)(n+1) + ADP + phosphate + H(+)</text>
        <dbReference type="Rhea" id="RHEA:51912"/>
        <dbReference type="Rhea" id="RHEA-COMP:13257"/>
        <dbReference type="Rhea" id="RHEA-COMP:13258"/>
        <dbReference type="ChEBI" id="CHEBI:15378"/>
        <dbReference type="ChEBI" id="CHEBI:29985"/>
        <dbReference type="ChEBI" id="CHEBI:30616"/>
        <dbReference type="ChEBI" id="CHEBI:43474"/>
        <dbReference type="ChEBI" id="CHEBI:136572"/>
        <dbReference type="ChEBI" id="CHEBI:456216"/>
        <dbReference type="EC" id="6.3.2.17"/>
    </reaction>
</comment>
<evidence type="ECO:0000256" key="2">
    <source>
        <dbReference type="ARBA" id="ARBA00004799"/>
    </source>
</evidence>
<evidence type="ECO:0000256" key="18">
    <source>
        <dbReference type="ARBA" id="ARBA00049161"/>
    </source>
</evidence>
<evidence type="ECO:0000256" key="12">
    <source>
        <dbReference type="ARBA" id="ARBA00030048"/>
    </source>
</evidence>
<dbReference type="InterPro" id="IPR018109">
    <property type="entry name" value="Folylpolyglutamate_synth_CS"/>
</dbReference>
<evidence type="ECO:0000256" key="19">
    <source>
        <dbReference type="PIRNR" id="PIRNR001563"/>
    </source>
</evidence>
<evidence type="ECO:0000256" key="13">
    <source>
        <dbReference type="ARBA" id="ARBA00030592"/>
    </source>
</evidence>
<evidence type="ECO:0000256" key="16">
    <source>
        <dbReference type="ARBA" id="ARBA00047808"/>
    </source>
</evidence>
<evidence type="ECO:0000256" key="15">
    <source>
        <dbReference type="ARBA" id="ARBA00047493"/>
    </source>
</evidence>
<evidence type="ECO:0000259" key="20">
    <source>
        <dbReference type="Pfam" id="PF02875"/>
    </source>
</evidence>
<dbReference type="PIRSF" id="PIRSF001563">
    <property type="entry name" value="Folylpolyglu_synth"/>
    <property type="match status" value="1"/>
</dbReference>
<keyword evidence="8 19" id="KW-0436">Ligase</keyword>
<comment type="catalytic activity">
    <reaction evidence="15">
        <text>(6S)-5,6,7,8-tetrahydrofolyl-(gamma-L-Glu)(n) + L-glutamate + ATP = (6S)-5,6,7,8-tetrahydrofolyl-(gamma-L-Glu)(n+1) + ADP + phosphate + H(+)</text>
        <dbReference type="Rhea" id="RHEA:10580"/>
        <dbReference type="Rhea" id="RHEA-COMP:14738"/>
        <dbReference type="Rhea" id="RHEA-COMP:14740"/>
        <dbReference type="ChEBI" id="CHEBI:15378"/>
        <dbReference type="ChEBI" id="CHEBI:29985"/>
        <dbReference type="ChEBI" id="CHEBI:30616"/>
        <dbReference type="ChEBI" id="CHEBI:43474"/>
        <dbReference type="ChEBI" id="CHEBI:141005"/>
        <dbReference type="ChEBI" id="CHEBI:456216"/>
        <dbReference type="EC" id="6.3.2.17"/>
    </reaction>
</comment>
<keyword evidence="22" id="KW-1185">Reference proteome</keyword>